<keyword evidence="2" id="KW-1003">Cell membrane</keyword>
<dbReference type="Proteomes" id="UP001626628">
    <property type="component" value="Chromosome"/>
</dbReference>
<evidence type="ECO:0000256" key="1">
    <source>
        <dbReference type="ARBA" id="ARBA00004651"/>
    </source>
</evidence>
<sequence length="319" mass="33379">MEWLSKLPVIGPAVRRLMTTHLWRAYERMLRVHWTRLAAAITFTSFVALFPLLTVAAAIGAALLSDGQLHTLQEKLAEQVPGISGQLDLVALVDNAATVGLVAGAALLLTGLGWVESLRDCLRAVWEKGDEDTNFFLGKLRDGGVLLGLGGVAMLSLGASAFATAVVDRAADAIGLPEDGIGAVLLKTAGFCIAVLADFVLLAYVLTRLPGVHPRRRVVAVASLMGAIGFELLKLLLSGYLRGVAARNVYGAFGTPIALLLWINFTAKLLVYCASWTATAGETSEERGVEEKGDAQGAKGEESGEAGEGPDGAAGRASA</sequence>
<feature type="transmembrane region" description="Helical" evidence="7">
    <location>
        <begin position="249"/>
        <end position="267"/>
    </location>
</feature>
<accession>A0ABZ2QSQ9</accession>
<reference evidence="8 9" key="1">
    <citation type="submission" date="2024-03" db="EMBL/GenBank/DDBJ databases">
        <title>The complete genome of Streptomyces sirii sp.nov.</title>
        <authorList>
            <person name="Zakalyukina Y.V."/>
            <person name="Belik A.R."/>
            <person name="Biryukov M.V."/>
            <person name="Baturina O.A."/>
            <person name="Kabilov M.R."/>
        </authorList>
    </citation>
    <scope>NUCLEOTIDE SEQUENCE [LARGE SCALE GENOMIC DNA]</scope>
    <source>
        <strain evidence="8 9">BP-8</strain>
    </source>
</reference>
<evidence type="ECO:0000256" key="3">
    <source>
        <dbReference type="ARBA" id="ARBA00022692"/>
    </source>
</evidence>
<feature type="compositionally biased region" description="Basic and acidic residues" evidence="6">
    <location>
        <begin position="284"/>
        <end position="302"/>
    </location>
</feature>
<feature type="region of interest" description="Disordered" evidence="6">
    <location>
        <begin position="280"/>
        <end position="319"/>
    </location>
</feature>
<evidence type="ECO:0000313" key="8">
    <source>
        <dbReference type="EMBL" id="WXK79103.1"/>
    </source>
</evidence>
<feature type="transmembrane region" description="Helical" evidence="7">
    <location>
        <begin position="37"/>
        <end position="64"/>
    </location>
</feature>
<dbReference type="EMBL" id="CP147982">
    <property type="protein sequence ID" value="WXK79103.1"/>
    <property type="molecule type" value="Genomic_DNA"/>
</dbReference>
<gene>
    <name evidence="8" type="ORF">WAB15_25665</name>
</gene>
<keyword evidence="3 7" id="KW-0812">Transmembrane</keyword>
<proteinExistence type="predicted"/>
<feature type="transmembrane region" description="Helical" evidence="7">
    <location>
        <begin position="218"/>
        <end position="237"/>
    </location>
</feature>
<dbReference type="InterPro" id="IPR017039">
    <property type="entry name" value="Virul_fac_BrkB"/>
</dbReference>
<protein>
    <submittedName>
        <fullName evidence="8">YihY/virulence factor BrkB family protein</fullName>
    </submittedName>
</protein>
<evidence type="ECO:0000256" key="5">
    <source>
        <dbReference type="ARBA" id="ARBA00023136"/>
    </source>
</evidence>
<dbReference type="PANTHER" id="PTHR30213">
    <property type="entry name" value="INNER MEMBRANE PROTEIN YHJD"/>
    <property type="match status" value="1"/>
</dbReference>
<feature type="transmembrane region" description="Helical" evidence="7">
    <location>
        <begin position="145"/>
        <end position="164"/>
    </location>
</feature>
<evidence type="ECO:0000256" key="4">
    <source>
        <dbReference type="ARBA" id="ARBA00022989"/>
    </source>
</evidence>
<feature type="transmembrane region" description="Helical" evidence="7">
    <location>
        <begin position="184"/>
        <end position="206"/>
    </location>
</feature>
<evidence type="ECO:0000256" key="2">
    <source>
        <dbReference type="ARBA" id="ARBA00022475"/>
    </source>
</evidence>
<name>A0ABZ2QSQ9_9ACTN</name>
<dbReference type="Pfam" id="PF03631">
    <property type="entry name" value="Virul_fac_BrkB"/>
    <property type="match status" value="1"/>
</dbReference>
<keyword evidence="5 7" id="KW-0472">Membrane</keyword>
<keyword evidence="9" id="KW-1185">Reference proteome</keyword>
<dbReference type="PIRSF" id="PIRSF035875">
    <property type="entry name" value="RNase_BN"/>
    <property type="match status" value="1"/>
</dbReference>
<evidence type="ECO:0000313" key="9">
    <source>
        <dbReference type="Proteomes" id="UP001626628"/>
    </source>
</evidence>
<dbReference type="RefSeq" id="WP_407287700.1">
    <property type="nucleotide sequence ID" value="NZ_CP147982.1"/>
</dbReference>
<feature type="transmembrane region" description="Helical" evidence="7">
    <location>
        <begin position="96"/>
        <end position="115"/>
    </location>
</feature>
<keyword evidence="4 7" id="KW-1133">Transmembrane helix</keyword>
<evidence type="ECO:0000256" key="7">
    <source>
        <dbReference type="SAM" id="Phobius"/>
    </source>
</evidence>
<organism evidence="8 9">
    <name type="scientific">Streptomyces sirii</name>
    <dbReference type="NCBI Taxonomy" id="3127701"/>
    <lineage>
        <taxon>Bacteria</taxon>
        <taxon>Bacillati</taxon>
        <taxon>Actinomycetota</taxon>
        <taxon>Actinomycetes</taxon>
        <taxon>Kitasatosporales</taxon>
        <taxon>Streptomycetaceae</taxon>
        <taxon>Streptomyces</taxon>
    </lineage>
</organism>
<evidence type="ECO:0000256" key="6">
    <source>
        <dbReference type="SAM" id="MobiDB-lite"/>
    </source>
</evidence>
<dbReference type="PANTHER" id="PTHR30213:SF1">
    <property type="entry name" value="INNER MEMBRANE PROTEIN YHJD"/>
    <property type="match status" value="1"/>
</dbReference>
<comment type="subcellular location">
    <subcellularLocation>
        <location evidence="1">Cell membrane</location>
        <topology evidence="1">Multi-pass membrane protein</topology>
    </subcellularLocation>
</comment>